<organism evidence="1 2">
    <name type="scientific">Homarus americanus</name>
    <name type="common">American lobster</name>
    <dbReference type="NCBI Taxonomy" id="6706"/>
    <lineage>
        <taxon>Eukaryota</taxon>
        <taxon>Metazoa</taxon>
        <taxon>Ecdysozoa</taxon>
        <taxon>Arthropoda</taxon>
        <taxon>Crustacea</taxon>
        <taxon>Multicrustacea</taxon>
        <taxon>Malacostraca</taxon>
        <taxon>Eumalacostraca</taxon>
        <taxon>Eucarida</taxon>
        <taxon>Decapoda</taxon>
        <taxon>Pleocyemata</taxon>
        <taxon>Astacidea</taxon>
        <taxon>Nephropoidea</taxon>
        <taxon>Nephropidae</taxon>
        <taxon>Homarus</taxon>
    </lineage>
</organism>
<accession>A0A8J5JR32</accession>
<reference evidence="1" key="1">
    <citation type="journal article" date="2021" name="Sci. Adv.">
        <title>The American lobster genome reveals insights on longevity, neural, and immune adaptations.</title>
        <authorList>
            <person name="Polinski J.M."/>
            <person name="Zimin A.V."/>
            <person name="Clark K.F."/>
            <person name="Kohn A.B."/>
            <person name="Sadowski N."/>
            <person name="Timp W."/>
            <person name="Ptitsyn A."/>
            <person name="Khanna P."/>
            <person name="Romanova D.Y."/>
            <person name="Williams P."/>
            <person name="Greenwood S.J."/>
            <person name="Moroz L.L."/>
            <person name="Walt D.R."/>
            <person name="Bodnar A.G."/>
        </authorList>
    </citation>
    <scope>NUCLEOTIDE SEQUENCE</scope>
    <source>
        <strain evidence="1">GMGI-L3</strain>
    </source>
</reference>
<keyword evidence="2" id="KW-1185">Reference proteome</keyword>
<sequence>MAAVGREEADDLPVCYYSDSGLLLGKFRPPLVPAGEDWLVNKQMLYYYKEALVCVLETQEPQEQEQDFLVEAPVKLCSSQLIPLLKMARHILPLVLLVVALVVRLILSAPIDEDVEVNSIHHSFDSERVASSIFNNIANIPCRRKCYIRDYHGRCRRNFSCLMG</sequence>
<gene>
    <name evidence="1" type="ORF">Hamer_G007583</name>
</gene>
<dbReference type="Proteomes" id="UP000747542">
    <property type="component" value="Unassembled WGS sequence"/>
</dbReference>
<proteinExistence type="predicted"/>
<protein>
    <submittedName>
        <fullName evidence="1">Uncharacterized protein</fullName>
    </submittedName>
</protein>
<evidence type="ECO:0000313" key="2">
    <source>
        <dbReference type="Proteomes" id="UP000747542"/>
    </source>
</evidence>
<name>A0A8J5JR32_HOMAM</name>
<evidence type="ECO:0000313" key="1">
    <source>
        <dbReference type="EMBL" id="KAG7160826.1"/>
    </source>
</evidence>
<dbReference type="EMBL" id="JAHLQT010030594">
    <property type="protein sequence ID" value="KAG7160826.1"/>
    <property type="molecule type" value="Genomic_DNA"/>
</dbReference>
<comment type="caution">
    <text evidence="1">The sequence shown here is derived from an EMBL/GenBank/DDBJ whole genome shotgun (WGS) entry which is preliminary data.</text>
</comment>
<dbReference type="AlphaFoldDB" id="A0A8J5JR32"/>